<dbReference type="InterPro" id="IPR035906">
    <property type="entry name" value="MetI-like_sf"/>
</dbReference>
<reference evidence="9 10" key="1">
    <citation type="journal article" date="2009" name="PLoS ONE">
        <title>Genome analysis of the anaerobic thermohalophilic bacterium Halothermothrix orenii.</title>
        <authorList>
            <person name="Mavromatis K."/>
            <person name="Ivanova N."/>
            <person name="Anderson I."/>
            <person name="Lykidis A."/>
            <person name="Hooper S.D."/>
            <person name="Sun H."/>
            <person name="Kunin V."/>
            <person name="Lapidus A."/>
            <person name="Hugenholtz P."/>
            <person name="Patel B."/>
            <person name="Kyrpides N.C."/>
        </authorList>
    </citation>
    <scope>NUCLEOTIDE SEQUENCE [LARGE SCALE GENOMIC DNA]</scope>
    <source>
        <strain evidence="10">H 168 / OCM 544 / DSM 9562</strain>
    </source>
</reference>
<evidence type="ECO:0000259" key="8">
    <source>
        <dbReference type="PROSITE" id="PS50928"/>
    </source>
</evidence>
<dbReference type="PANTHER" id="PTHR32243">
    <property type="entry name" value="MALTOSE TRANSPORT SYSTEM PERMEASE-RELATED"/>
    <property type="match status" value="1"/>
</dbReference>
<dbReference type="PROSITE" id="PS50928">
    <property type="entry name" value="ABC_TM1"/>
    <property type="match status" value="1"/>
</dbReference>
<evidence type="ECO:0000256" key="3">
    <source>
        <dbReference type="ARBA" id="ARBA00022475"/>
    </source>
</evidence>
<dbReference type="Proteomes" id="UP000000719">
    <property type="component" value="Chromosome"/>
</dbReference>
<proteinExistence type="inferred from homology"/>
<keyword evidence="3" id="KW-1003">Cell membrane</keyword>
<dbReference type="Gene3D" id="1.10.3720.10">
    <property type="entry name" value="MetI-like"/>
    <property type="match status" value="1"/>
</dbReference>
<dbReference type="AlphaFoldDB" id="B8CZL5"/>
<evidence type="ECO:0000256" key="4">
    <source>
        <dbReference type="ARBA" id="ARBA00022692"/>
    </source>
</evidence>
<feature type="domain" description="ABC transmembrane type-1" evidence="8">
    <location>
        <begin position="74"/>
        <end position="270"/>
    </location>
</feature>
<dbReference type="KEGG" id="hor:Hore_19870"/>
<dbReference type="HOGENOM" id="CLU_016047_1_2_9"/>
<dbReference type="InterPro" id="IPR000515">
    <property type="entry name" value="MetI-like"/>
</dbReference>
<keyword evidence="5 7" id="KW-1133">Transmembrane helix</keyword>
<feature type="transmembrane region" description="Helical" evidence="7">
    <location>
        <begin position="252"/>
        <end position="270"/>
    </location>
</feature>
<evidence type="ECO:0000313" key="10">
    <source>
        <dbReference type="Proteomes" id="UP000000719"/>
    </source>
</evidence>
<dbReference type="SUPFAM" id="SSF161098">
    <property type="entry name" value="MetI-like"/>
    <property type="match status" value="1"/>
</dbReference>
<dbReference type="STRING" id="373903.Hore_19870"/>
<evidence type="ECO:0000256" key="5">
    <source>
        <dbReference type="ARBA" id="ARBA00022989"/>
    </source>
</evidence>
<dbReference type="GO" id="GO:0055085">
    <property type="term" value="P:transmembrane transport"/>
    <property type="evidence" value="ECO:0007669"/>
    <property type="project" value="InterPro"/>
</dbReference>
<protein>
    <submittedName>
        <fullName evidence="9">Binding-protein-dependent transport systems inner membrane component</fullName>
    </submittedName>
</protein>
<feature type="transmembrane region" description="Helical" evidence="7">
    <location>
        <begin position="191"/>
        <end position="216"/>
    </location>
</feature>
<accession>B8CZL5</accession>
<feature type="transmembrane region" description="Helical" evidence="7">
    <location>
        <begin position="9"/>
        <end position="31"/>
    </location>
</feature>
<dbReference type="CDD" id="cd06261">
    <property type="entry name" value="TM_PBP2"/>
    <property type="match status" value="1"/>
</dbReference>
<feature type="transmembrane region" description="Helical" evidence="7">
    <location>
        <begin position="150"/>
        <end position="170"/>
    </location>
</feature>
<name>B8CZL5_HALOH</name>
<dbReference type="RefSeq" id="WP_015923703.1">
    <property type="nucleotide sequence ID" value="NC_011899.1"/>
</dbReference>
<evidence type="ECO:0000256" key="1">
    <source>
        <dbReference type="ARBA" id="ARBA00004651"/>
    </source>
</evidence>
<dbReference type="GO" id="GO:0005886">
    <property type="term" value="C:plasma membrane"/>
    <property type="evidence" value="ECO:0007669"/>
    <property type="project" value="UniProtKB-SubCell"/>
</dbReference>
<comment type="similarity">
    <text evidence="7">Belongs to the binding-protein-dependent transport system permease family.</text>
</comment>
<dbReference type="InterPro" id="IPR050901">
    <property type="entry name" value="BP-dep_ABC_trans_perm"/>
</dbReference>
<comment type="subcellular location">
    <subcellularLocation>
        <location evidence="1 7">Cell membrane</location>
        <topology evidence="1 7">Multi-pass membrane protein</topology>
    </subcellularLocation>
</comment>
<evidence type="ECO:0000256" key="7">
    <source>
        <dbReference type="RuleBase" id="RU363032"/>
    </source>
</evidence>
<evidence type="ECO:0000313" key="9">
    <source>
        <dbReference type="EMBL" id="ACL70734.1"/>
    </source>
</evidence>
<evidence type="ECO:0000256" key="2">
    <source>
        <dbReference type="ARBA" id="ARBA00022448"/>
    </source>
</evidence>
<evidence type="ECO:0000256" key="6">
    <source>
        <dbReference type="ARBA" id="ARBA00023136"/>
    </source>
</evidence>
<gene>
    <name evidence="9" type="ordered locus">Hore_19870</name>
</gene>
<keyword evidence="2 7" id="KW-0813">Transport</keyword>
<dbReference type="PANTHER" id="PTHR32243:SF18">
    <property type="entry name" value="INNER MEMBRANE ABC TRANSPORTER PERMEASE PROTEIN YCJP"/>
    <property type="match status" value="1"/>
</dbReference>
<organism evidence="9 10">
    <name type="scientific">Halothermothrix orenii (strain H 168 / OCM 544 / DSM 9562)</name>
    <dbReference type="NCBI Taxonomy" id="373903"/>
    <lineage>
        <taxon>Bacteria</taxon>
        <taxon>Bacillati</taxon>
        <taxon>Bacillota</taxon>
        <taxon>Clostridia</taxon>
        <taxon>Halanaerobiales</taxon>
        <taxon>Halothermotrichaceae</taxon>
        <taxon>Halothermothrix</taxon>
    </lineage>
</organism>
<feature type="transmembrane region" description="Helical" evidence="7">
    <location>
        <begin position="78"/>
        <end position="99"/>
    </location>
</feature>
<dbReference type="Pfam" id="PF00528">
    <property type="entry name" value="BPD_transp_1"/>
    <property type="match status" value="1"/>
</dbReference>
<feature type="transmembrane region" description="Helical" evidence="7">
    <location>
        <begin position="119"/>
        <end position="138"/>
    </location>
</feature>
<dbReference type="eggNOG" id="COG0395">
    <property type="taxonomic scope" value="Bacteria"/>
</dbReference>
<keyword evidence="6 7" id="KW-0472">Membrane</keyword>
<keyword evidence="10" id="KW-1185">Reference proteome</keyword>
<dbReference type="EMBL" id="CP001098">
    <property type="protein sequence ID" value="ACL70734.1"/>
    <property type="molecule type" value="Genomic_DNA"/>
</dbReference>
<sequence length="285" mass="31779">MKSKKVKRFFLYAGVVLIVVWTLAPVVWLFISSISPHKELLDTSQWLPENPTLKNYVTFFNLSTHTGESFLSALRNSIIIATSVTIICLAASTLAAYALARLEFKGKKFLVVSMLSTRMLPTVALIIPFFVLVVYYVGSFVQLYDTRINLIILYTSFILGFDIWIMRGYLMSIPKELEEAGLIDGLNRWGVLFKIILPLSAPGLVATGIFSFLLAWNEFLLALIFTKSNQSITLTLFIQELGSQYTTSWEQVSAAGFIAILPPVILALLFQKFIIKGLTAGSVKG</sequence>
<dbReference type="OrthoDB" id="42677at2"/>
<keyword evidence="4 7" id="KW-0812">Transmembrane</keyword>